<evidence type="ECO:0000256" key="1">
    <source>
        <dbReference type="SAM" id="MobiDB-lite"/>
    </source>
</evidence>
<reference evidence="3 4" key="1">
    <citation type="journal article" date="2018" name="New Phytol.">
        <title>Phylogenomics of Endogonaceae and evolution of mycorrhizas within Mucoromycota.</title>
        <authorList>
            <person name="Chang Y."/>
            <person name="Desiro A."/>
            <person name="Na H."/>
            <person name="Sandor L."/>
            <person name="Lipzen A."/>
            <person name="Clum A."/>
            <person name="Barry K."/>
            <person name="Grigoriev I.V."/>
            <person name="Martin F.M."/>
            <person name="Stajich J.E."/>
            <person name="Smith M.E."/>
            <person name="Bonito G."/>
            <person name="Spatafora J.W."/>
        </authorList>
    </citation>
    <scope>NUCLEOTIDE SEQUENCE [LARGE SCALE GENOMIC DNA]</scope>
    <source>
        <strain evidence="3 4">GMNB39</strain>
    </source>
</reference>
<evidence type="ECO:0000313" key="3">
    <source>
        <dbReference type="EMBL" id="RUP42869.1"/>
    </source>
</evidence>
<feature type="region of interest" description="Disordered" evidence="1">
    <location>
        <begin position="20"/>
        <end position="49"/>
    </location>
</feature>
<dbReference type="AlphaFoldDB" id="A0A433CWC0"/>
<dbReference type="OrthoDB" id="4739136at2759"/>
<accession>A0A433CWC0</accession>
<dbReference type="EMBL" id="RBNI01012226">
    <property type="protein sequence ID" value="RUP42869.1"/>
    <property type="molecule type" value="Genomic_DNA"/>
</dbReference>
<dbReference type="Pfam" id="PF25482">
    <property type="entry name" value="DUF7905"/>
    <property type="match status" value="1"/>
</dbReference>
<protein>
    <recommendedName>
        <fullName evidence="2">DUF7905 domain-containing protein</fullName>
    </recommendedName>
</protein>
<dbReference type="Proteomes" id="UP000268093">
    <property type="component" value="Unassembled WGS sequence"/>
</dbReference>
<proteinExistence type="predicted"/>
<organism evidence="3 4">
    <name type="scientific">Jimgerdemannia flammicorona</name>
    <dbReference type="NCBI Taxonomy" id="994334"/>
    <lineage>
        <taxon>Eukaryota</taxon>
        <taxon>Fungi</taxon>
        <taxon>Fungi incertae sedis</taxon>
        <taxon>Mucoromycota</taxon>
        <taxon>Mucoromycotina</taxon>
        <taxon>Endogonomycetes</taxon>
        <taxon>Endogonales</taxon>
        <taxon>Endogonaceae</taxon>
        <taxon>Jimgerdemannia</taxon>
    </lineage>
</organism>
<sequence>MTHIGRKYKLEAEEEARKAAAAAAKMVDDDDLDDDPDDDAEGDTWREPLPGVVAVGDDAPMDYFLIPPQFEMELERFTGEKKSFLTQLMVRTHTRLEVDSKNSRVKIWGFQPHVGHARLQMEKRLADMRDEDEKKRRKASKFAKPEKGLSKKAKERKERLMKAENEKKVFLEEVLPPGPMPFNGIFSLPPDSQHLNTEKIVGSKNRYLNEIKAECKVYAWYEPRERGFRIAGDVKEDVDLAAVRIKNLYFKVAHPPVTDNTLSLYLFDQPTEDLRIKFGNIPSGFLNPRDDEPDGPFGFIETLATGLEPSLDRISYDLIPLDYGELSGRPSTHPSVVRPTARSLTLDKRNKARLEKALRDALENIRIFDWEIDMKLRFGQIYLTSYPQPKKDAPHKLLSIDQVADKYFMKPDFVSALAPCMAQKEANMKSFFAEIDSLEIHQTEDSPITEYTIDAQITVEHPNPPVDRLRNQPPPTITLDTRITCEFKEDGKVGLWRCTIDKEDLFIASMFNAEKKYAWELKLSAAQRVEPELLSSVKAFVGGLRLPLTEDPELGKRNIHSKKKLQMGRLAYTKVPDVELKRISQKKIQRFDWEKEENDFIIEVCRDEIWRIDSDSLTPISNVEIRLDNEPHVVMYKVSSWRTRFAENLRLSAGMAPTWSASDFLESEENEDQAENMKLLMDRAREMVDILSKSLPRYWEWQET</sequence>
<keyword evidence="4" id="KW-1185">Reference proteome</keyword>
<feature type="domain" description="DUF7905" evidence="2">
    <location>
        <begin position="342"/>
        <end position="670"/>
    </location>
</feature>
<feature type="compositionally biased region" description="Acidic residues" evidence="1">
    <location>
        <begin position="28"/>
        <end position="42"/>
    </location>
</feature>
<dbReference type="InterPro" id="IPR057227">
    <property type="entry name" value="DUF7905"/>
</dbReference>
<feature type="region of interest" description="Disordered" evidence="1">
    <location>
        <begin position="127"/>
        <end position="158"/>
    </location>
</feature>
<name>A0A433CWC0_9FUNG</name>
<comment type="caution">
    <text evidence="3">The sequence shown here is derived from an EMBL/GenBank/DDBJ whole genome shotgun (WGS) entry which is preliminary data.</text>
</comment>
<gene>
    <name evidence="3" type="ORF">BC936DRAFT_137964</name>
</gene>
<evidence type="ECO:0000259" key="2">
    <source>
        <dbReference type="Pfam" id="PF25482"/>
    </source>
</evidence>
<evidence type="ECO:0000313" key="4">
    <source>
        <dbReference type="Proteomes" id="UP000268093"/>
    </source>
</evidence>